<proteinExistence type="predicted"/>
<accession>A0A6M3L0D4</accession>
<gene>
    <name evidence="1" type="ORF">MM415B03101_0006</name>
</gene>
<name>A0A6M3L0D4_9ZZZZ</name>
<reference evidence="1" key="1">
    <citation type="submission" date="2020-03" db="EMBL/GenBank/DDBJ databases">
        <title>The deep terrestrial virosphere.</title>
        <authorList>
            <person name="Holmfeldt K."/>
            <person name="Nilsson E."/>
            <person name="Simone D."/>
            <person name="Lopez-Fernandez M."/>
            <person name="Wu X."/>
            <person name="de Brujin I."/>
            <person name="Lundin D."/>
            <person name="Andersson A."/>
            <person name="Bertilsson S."/>
            <person name="Dopson M."/>
        </authorList>
    </citation>
    <scope>NUCLEOTIDE SEQUENCE</scope>
    <source>
        <strain evidence="1">MM415B03101</strain>
    </source>
</reference>
<sequence>MDGGDRAGYKLIAKNTDCTLITSTMGAVTGDWAGFQVISSGAAIAAIIAPSMTNYAKLTSGKALPLGAYVGAAQITSIKISTKSTGHKVIAYNRILL</sequence>
<evidence type="ECO:0000313" key="1">
    <source>
        <dbReference type="EMBL" id="QJA86885.1"/>
    </source>
</evidence>
<dbReference type="EMBL" id="MT142666">
    <property type="protein sequence ID" value="QJA86885.1"/>
    <property type="molecule type" value="Genomic_DNA"/>
</dbReference>
<organism evidence="1">
    <name type="scientific">viral metagenome</name>
    <dbReference type="NCBI Taxonomy" id="1070528"/>
    <lineage>
        <taxon>unclassified sequences</taxon>
        <taxon>metagenomes</taxon>
        <taxon>organismal metagenomes</taxon>
    </lineage>
</organism>
<dbReference type="AlphaFoldDB" id="A0A6M3L0D4"/>
<protein>
    <submittedName>
        <fullName evidence="1">Uncharacterized protein</fullName>
    </submittedName>
</protein>